<name>A0AAD6D2H3_9EURO</name>
<dbReference type="Proteomes" id="UP001220324">
    <property type="component" value="Unassembled WGS sequence"/>
</dbReference>
<keyword evidence="2" id="KW-0805">Transcription regulation</keyword>
<evidence type="ECO:0000313" key="7">
    <source>
        <dbReference type="Proteomes" id="UP001220324"/>
    </source>
</evidence>
<dbReference type="AlphaFoldDB" id="A0AAD6D2H3"/>
<dbReference type="GO" id="GO:0003677">
    <property type="term" value="F:DNA binding"/>
    <property type="evidence" value="ECO:0007669"/>
    <property type="project" value="InterPro"/>
</dbReference>
<keyword evidence="4" id="KW-0539">Nucleus</keyword>
<keyword evidence="3" id="KW-0804">Transcription</keyword>
<dbReference type="Pfam" id="PF04082">
    <property type="entry name" value="Fungal_trans"/>
    <property type="match status" value="1"/>
</dbReference>
<dbReference type="GO" id="GO:0008270">
    <property type="term" value="F:zinc ion binding"/>
    <property type="evidence" value="ECO:0007669"/>
    <property type="project" value="InterPro"/>
</dbReference>
<evidence type="ECO:0000259" key="5">
    <source>
        <dbReference type="SMART" id="SM00906"/>
    </source>
</evidence>
<organism evidence="6 7">
    <name type="scientific">Penicillium frequentans</name>
    <dbReference type="NCBI Taxonomy" id="3151616"/>
    <lineage>
        <taxon>Eukaryota</taxon>
        <taxon>Fungi</taxon>
        <taxon>Dikarya</taxon>
        <taxon>Ascomycota</taxon>
        <taxon>Pezizomycotina</taxon>
        <taxon>Eurotiomycetes</taxon>
        <taxon>Eurotiomycetidae</taxon>
        <taxon>Eurotiales</taxon>
        <taxon>Aspergillaceae</taxon>
        <taxon>Penicillium</taxon>
    </lineage>
</organism>
<dbReference type="InterPro" id="IPR007219">
    <property type="entry name" value="XnlR_reg_dom"/>
</dbReference>
<dbReference type="CDD" id="cd12148">
    <property type="entry name" value="fungal_TF_MHR"/>
    <property type="match status" value="1"/>
</dbReference>
<dbReference type="PANTHER" id="PTHR31001">
    <property type="entry name" value="UNCHARACTERIZED TRANSCRIPTIONAL REGULATORY PROTEIN"/>
    <property type="match status" value="1"/>
</dbReference>
<evidence type="ECO:0000256" key="1">
    <source>
        <dbReference type="ARBA" id="ARBA00004123"/>
    </source>
</evidence>
<reference evidence="6 7" key="1">
    <citation type="journal article" date="2023" name="IMA Fungus">
        <title>Comparative genomic study of the Penicillium genus elucidates a diverse pangenome and 15 lateral gene transfer events.</title>
        <authorList>
            <person name="Petersen C."/>
            <person name="Sorensen T."/>
            <person name="Nielsen M.R."/>
            <person name="Sondergaard T.E."/>
            <person name="Sorensen J.L."/>
            <person name="Fitzpatrick D.A."/>
            <person name="Frisvad J.C."/>
            <person name="Nielsen K.L."/>
        </authorList>
    </citation>
    <scope>NUCLEOTIDE SEQUENCE [LARGE SCALE GENOMIC DNA]</scope>
    <source>
        <strain evidence="6 7">IBT 35679</strain>
    </source>
</reference>
<evidence type="ECO:0000313" key="6">
    <source>
        <dbReference type="EMBL" id="KAJ5546563.1"/>
    </source>
</evidence>
<feature type="domain" description="Xylanolytic transcriptional activator regulatory" evidence="5">
    <location>
        <begin position="192"/>
        <end position="265"/>
    </location>
</feature>
<evidence type="ECO:0000256" key="4">
    <source>
        <dbReference type="ARBA" id="ARBA00023242"/>
    </source>
</evidence>
<evidence type="ECO:0000256" key="2">
    <source>
        <dbReference type="ARBA" id="ARBA00023015"/>
    </source>
</evidence>
<dbReference type="SMART" id="SM00906">
    <property type="entry name" value="Fungal_trans"/>
    <property type="match status" value="1"/>
</dbReference>
<sequence>MSSHESDSNDTGLGALEARGYTSPQINTFLSPTIYTQSSPSLSRDSLIPSPRRRRLWPDRPVVDFLIGMFLKEMNRVHEMIHPPSFQSNYNAWWTKQEQNNISGETIMSDDDMNFGLLVIRICLVSIQCLPHSKFPTEGIIRTSPYNFEQWLYSIADEIDKSLQSKKPSLVTVQHRFYHVCYLKAHARIRECWSILSATVKDAHEIGLHLKDPGAPFTELEMEIRRRTFWNLYIWDRFMSSFFGHWPLIPEGYFDIEPPHDNLQAFTITPYVLTPFTDRVFVMKLARFITAFMSPPSWQHDRVDSVVIADFSQRFQQVIIDQLPHAFWLENPDTTWDSVDSALPGKRETLHLCIWVTKAGLYKAFADPCRSLQQQKSPVLKHGSDLLALAHRRTLMETTCKVISSVGSLYMLLGDEEAGSTEKLFFLPICLVEALANLGVCLLSIQADEKILTVDGIRFVTDPDLARNYLAFFEGYGLLCRQSSRQAIARKSVDVLKVLHDALRASFQAGEILDTHGGGAMSSGSLVARQYGAGQFQLEHALVSLQSHGGEASQGVRGDSFFPLPGWLPSFMASPGRSWLFHDKAAFGDLMA</sequence>
<accession>A0AAD6D2H3</accession>
<dbReference type="InterPro" id="IPR050613">
    <property type="entry name" value="Sec_Metabolite_Reg"/>
</dbReference>
<dbReference type="PANTHER" id="PTHR31001:SF87">
    <property type="entry name" value="COL-21"/>
    <property type="match status" value="1"/>
</dbReference>
<dbReference type="EMBL" id="JAQIZZ010000003">
    <property type="protein sequence ID" value="KAJ5546563.1"/>
    <property type="molecule type" value="Genomic_DNA"/>
</dbReference>
<proteinExistence type="predicted"/>
<keyword evidence="7" id="KW-1185">Reference proteome</keyword>
<dbReference type="GO" id="GO:0006351">
    <property type="term" value="P:DNA-templated transcription"/>
    <property type="evidence" value="ECO:0007669"/>
    <property type="project" value="InterPro"/>
</dbReference>
<evidence type="ECO:0000256" key="3">
    <source>
        <dbReference type="ARBA" id="ARBA00023163"/>
    </source>
</evidence>
<gene>
    <name evidence="6" type="ORF">N7494_004148</name>
</gene>
<dbReference type="GO" id="GO:0005634">
    <property type="term" value="C:nucleus"/>
    <property type="evidence" value="ECO:0007669"/>
    <property type="project" value="UniProtKB-SubCell"/>
</dbReference>
<comment type="subcellular location">
    <subcellularLocation>
        <location evidence="1">Nucleus</location>
    </subcellularLocation>
</comment>
<protein>
    <recommendedName>
        <fullName evidence="5">Xylanolytic transcriptional activator regulatory domain-containing protein</fullName>
    </recommendedName>
</protein>
<comment type="caution">
    <text evidence="6">The sequence shown here is derived from an EMBL/GenBank/DDBJ whole genome shotgun (WGS) entry which is preliminary data.</text>
</comment>